<sequence>MDLEHGTEQRPAAPVRDEDDRPLGQSVLRGFRQRCPNCGEGKILFKYLKVRPACPVCGEDLSHQRADDGPAYVTILLVGHILGVVIHLVWVHLRPSPLTMALTLSAGVIVLSLWLLPRIKGAFVGLQWSRRMHGFGQGEPATD</sequence>
<keyword evidence="2" id="KW-1133">Transmembrane helix</keyword>
<dbReference type="InterPro" id="IPR009325">
    <property type="entry name" value="DUF983"/>
</dbReference>
<keyword evidence="2" id="KW-0812">Transmembrane</keyword>
<accession>A0ABU3DGN0</accession>
<dbReference type="Pfam" id="PF06170">
    <property type="entry name" value="DUF983"/>
    <property type="match status" value="1"/>
</dbReference>
<dbReference type="RefSeq" id="WP_311690811.1">
    <property type="nucleotide sequence ID" value="NZ_JAVRHL010000002.1"/>
</dbReference>
<keyword evidence="4" id="KW-1185">Reference proteome</keyword>
<protein>
    <submittedName>
        <fullName evidence="3">DUF983 domain-containing protein</fullName>
    </submittedName>
</protein>
<feature type="region of interest" description="Disordered" evidence="1">
    <location>
        <begin position="1"/>
        <end position="22"/>
    </location>
</feature>
<organism evidence="3 4">
    <name type="scientific">Tropicimonas omnivorans</name>
    <dbReference type="NCBI Taxonomy" id="3075590"/>
    <lineage>
        <taxon>Bacteria</taxon>
        <taxon>Pseudomonadati</taxon>
        <taxon>Pseudomonadota</taxon>
        <taxon>Alphaproteobacteria</taxon>
        <taxon>Rhodobacterales</taxon>
        <taxon>Roseobacteraceae</taxon>
        <taxon>Tropicimonas</taxon>
    </lineage>
</organism>
<dbReference type="Proteomes" id="UP001265259">
    <property type="component" value="Unassembled WGS sequence"/>
</dbReference>
<evidence type="ECO:0000313" key="3">
    <source>
        <dbReference type="EMBL" id="MDT0682863.1"/>
    </source>
</evidence>
<feature type="transmembrane region" description="Helical" evidence="2">
    <location>
        <begin position="98"/>
        <end position="116"/>
    </location>
</feature>
<comment type="caution">
    <text evidence="3">The sequence shown here is derived from an EMBL/GenBank/DDBJ whole genome shotgun (WGS) entry which is preliminary data.</text>
</comment>
<dbReference type="EMBL" id="JAVRHL010000002">
    <property type="protein sequence ID" value="MDT0682863.1"/>
    <property type="molecule type" value="Genomic_DNA"/>
</dbReference>
<evidence type="ECO:0000313" key="4">
    <source>
        <dbReference type="Proteomes" id="UP001265259"/>
    </source>
</evidence>
<evidence type="ECO:0000256" key="1">
    <source>
        <dbReference type="SAM" id="MobiDB-lite"/>
    </source>
</evidence>
<proteinExistence type="predicted"/>
<evidence type="ECO:0000256" key="2">
    <source>
        <dbReference type="SAM" id="Phobius"/>
    </source>
</evidence>
<keyword evidence="2" id="KW-0472">Membrane</keyword>
<reference evidence="3 4" key="1">
    <citation type="submission" date="2023-09" db="EMBL/GenBank/DDBJ databases">
        <authorList>
            <person name="Rey-Velasco X."/>
        </authorList>
    </citation>
    <scope>NUCLEOTIDE SEQUENCE [LARGE SCALE GENOMIC DNA]</scope>
    <source>
        <strain evidence="3 4">F158</strain>
    </source>
</reference>
<feature type="transmembrane region" description="Helical" evidence="2">
    <location>
        <begin position="71"/>
        <end position="92"/>
    </location>
</feature>
<name>A0ABU3DGN0_9RHOB</name>
<gene>
    <name evidence="3" type="ORF">RM543_09210</name>
</gene>